<organism evidence="1 2">
    <name type="scientific">Ridgeia piscesae</name>
    <name type="common">Tubeworm</name>
    <dbReference type="NCBI Taxonomy" id="27915"/>
    <lineage>
        <taxon>Eukaryota</taxon>
        <taxon>Metazoa</taxon>
        <taxon>Spiralia</taxon>
        <taxon>Lophotrochozoa</taxon>
        <taxon>Annelida</taxon>
        <taxon>Polychaeta</taxon>
        <taxon>Sedentaria</taxon>
        <taxon>Canalipalpata</taxon>
        <taxon>Sabellida</taxon>
        <taxon>Siboglinidae</taxon>
        <taxon>Ridgeia</taxon>
    </lineage>
</organism>
<accession>A0AAD9KBN5</accession>
<name>A0AAD9KBN5_RIDPI</name>
<comment type="caution">
    <text evidence="1">The sequence shown here is derived from an EMBL/GenBank/DDBJ whole genome shotgun (WGS) entry which is preliminary data.</text>
</comment>
<dbReference type="AlphaFoldDB" id="A0AAD9KBN5"/>
<protein>
    <submittedName>
        <fullName evidence="1">Uncharacterized protein</fullName>
    </submittedName>
</protein>
<evidence type="ECO:0000313" key="2">
    <source>
        <dbReference type="Proteomes" id="UP001209878"/>
    </source>
</evidence>
<proteinExistence type="predicted"/>
<keyword evidence="2" id="KW-1185">Reference proteome</keyword>
<gene>
    <name evidence="1" type="ORF">NP493_1235g00006</name>
</gene>
<dbReference type="Gene3D" id="1.10.287.2610">
    <property type="match status" value="1"/>
</dbReference>
<dbReference type="Proteomes" id="UP001209878">
    <property type="component" value="Unassembled WGS sequence"/>
</dbReference>
<sequence>MEKVMWLMSSDRSDIAVMQKELQALQPKLLETSLETEQLIEVIEHKTEEVEAVKSVVEADEAVAEKAAMEAKAIKVTILPYISVLANPCIVVTKAWTCQLLMSQVSLLRITTIPGETF</sequence>
<evidence type="ECO:0000313" key="1">
    <source>
        <dbReference type="EMBL" id="KAK2168269.1"/>
    </source>
</evidence>
<reference evidence="1" key="1">
    <citation type="journal article" date="2023" name="Mol. Biol. Evol.">
        <title>Third-Generation Sequencing Reveals the Adaptive Role of the Epigenome in Three Deep-Sea Polychaetes.</title>
        <authorList>
            <person name="Perez M."/>
            <person name="Aroh O."/>
            <person name="Sun Y."/>
            <person name="Lan Y."/>
            <person name="Juniper S.K."/>
            <person name="Young C.R."/>
            <person name="Angers B."/>
            <person name="Qian P.Y."/>
        </authorList>
    </citation>
    <scope>NUCLEOTIDE SEQUENCE</scope>
    <source>
        <strain evidence="1">R07B-5</strain>
    </source>
</reference>
<dbReference type="EMBL" id="JAODUO010001235">
    <property type="protein sequence ID" value="KAK2168269.1"/>
    <property type="molecule type" value="Genomic_DNA"/>
</dbReference>